<accession>A0A075ASA2</accession>
<dbReference type="EMBL" id="KE561079">
    <property type="protein sequence ID" value="EPZ33060.1"/>
    <property type="molecule type" value="Genomic_DNA"/>
</dbReference>
<sequence>MTSATDQYEIKVYKALARSYYEQKLRELLQNENIEEHYIDAQTEILKKGLLYEYKRCEKQEKNLNFDIDEVNKFHAKMAALYCKRFGDIIQQFPGPLSKLRGIELNKLKVNNVDIEYLVEYFAQLDTAGIGKVTLLNSEDIFDEILNLKHHNFNADDTRLFKFPFPSYFNDGLEWLENNRNKYTQENDVENLLSSFRIDELCKMSKKAILKS</sequence>
<proteinExistence type="predicted"/>
<organism evidence="1 2">
    <name type="scientific">Rozella allomycis (strain CSF55)</name>
    <dbReference type="NCBI Taxonomy" id="988480"/>
    <lineage>
        <taxon>Eukaryota</taxon>
        <taxon>Fungi</taxon>
        <taxon>Fungi incertae sedis</taxon>
        <taxon>Cryptomycota</taxon>
        <taxon>Cryptomycota incertae sedis</taxon>
        <taxon>Rozella</taxon>
    </lineage>
</organism>
<reference evidence="1 2" key="1">
    <citation type="journal article" date="2013" name="Curr. Biol.">
        <title>Shared signatures of parasitism and phylogenomics unite Cryptomycota and microsporidia.</title>
        <authorList>
            <person name="James T.Y."/>
            <person name="Pelin A."/>
            <person name="Bonen L."/>
            <person name="Ahrendt S."/>
            <person name="Sain D."/>
            <person name="Corradi N."/>
            <person name="Stajich J.E."/>
        </authorList>
    </citation>
    <scope>NUCLEOTIDE SEQUENCE [LARGE SCALE GENOMIC DNA]</scope>
    <source>
        <strain evidence="1 2">CSF55</strain>
    </source>
</reference>
<dbReference type="HOGENOM" id="CLU_1300304_0_0_1"/>
<dbReference type="Proteomes" id="UP000030755">
    <property type="component" value="Unassembled WGS sequence"/>
</dbReference>
<protein>
    <submittedName>
        <fullName evidence="1">Uncharacterized protein</fullName>
    </submittedName>
</protein>
<evidence type="ECO:0000313" key="1">
    <source>
        <dbReference type="EMBL" id="EPZ33060.1"/>
    </source>
</evidence>
<keyword evidence="2" id="KW-1185">Reference proteome</keyword>
<evidence type="ECO:0000313" key="2">
    <source>
        <dbReference type="Proteomes" id="UP000030755"/>
    </source>
</evidence>
<gene>
    <name evidence="1" type="ORF">O9G_002861</name>
</gene>
<dbReference type="AlphaFoldDB" id="A0A075ASA2"/>
<name>A0A075ASA2_ROZAC</name>